<evidence type="ECO:0000313" key="3">
    <source>
        <dbReference type="Proteomes" id="UP000064249"/>
    </source>
</evidence>
<keyword evidence="1" id="KW-1133">Transmembrane helix</keyword>
<gene>
    <name evidence="2" type="ORF">XD73_1071</name>
</gene>
<organism evidence="2 3">
    <name type="scientific">Anaerolinea thermophila</name>
    <dbReference type="NCBI Taxonomy" id="167964"/>
    <lineage>
        <taxon>Bacteria</taxon>
        <taxon>Bacillati</taxon>
        <taxon>Chloroflexota</taxon>
        <taxon>Anaerolineae</taxon>
        <taxon>Anaerolineales</taxon>
        <taxon>Anaerolineaceae</taxon>
        <taxon>Anaerolinea</taxon>
    </lineage>
</organism>
<keyword evidence="1" id="KW-0472">Membrane</keyword>
<sequence>MRDINFFRDIIFKFRLTVLLVLDKRVAIYVKLIPLAALIYLVVPFDLMIGPIDDAALIMGAMQLFISLCPEELVEEHSQGLEKRKETTKASSIRIIDSHAVDEEK</sequence>
<dbReference type="EMBL" id="LGFU01000081">
    <property type="protein sequence ID" value="KUK46051.1"/>
    <property type="molecule type" value="Genomic_DNA"/>
</dbReference>
<dbReference type="Proteomes" id="UP000064249">
    <property type="component" value="Unassembled WGS sequence"/>
</dbReference>
<feature type="transmembrane region" description="Helical" evidence="1">
    <location>
        <begin position="26"/>
        <end position="43"/>
    </location>
</feature>
<evidence type="ECO:0000313" key="2">
    <source>
        <dbReference type="EMBL" id="KUK46051.1"/>
    </source>
</evidence>
<dbReference type="AlphaFoldDB" id="A0A101FX26"/>
<evidence type="ECO:0008006" key="4">
    <source>
        <dbReference type="Google" id="ProtNLM"/>
    </source>
</evidence>
<comment type="caution">
    <text evidence="2">The sequence shown here is derived from an EMBL/GenBank/DDBJ whole genome shotgun (WGS) entry which is preliminary data.</text>
</comment>
<proteinExistence type="predicted"/>
<accession>A0A101FX26</accession>
<reference evidence="2 3" key="1">
    <citation type="journal article" date="2015" name="MBio">
        <title>Genome-Resolved Metagenomic Analysis Reveals Roles for Candidate Phyla and Other Microbial Community Members in Biogeochemical Transformations in Oil Reservoirs.</title>
        <authorList>
            <person name="Hu P."/>
            <person name="Tom L."/>
            <person name="Singh A."/>
            <person name="Thomas B.C."/>
            <person name="Baker B.J."/>
            <person name="Piceno Y.M."/>
            <person name="Andersen G.L."/>
            <person name="Banfield J.F."/>
        </authorList>
    </citation>
    <scope>NUCLEOTIDE SEQUENCE [LARGE SCALE GENOMIC DNA]</scope>
    <source>
        <strain evidence="2">46_16</strain>
    </source>
</reference>
<protein>
    <recommendedName>
        <fullName evidence="4">DUF1232 domain-containing protein</fullName>
    </recommendedName>
</protein>
<keyword evidence="1" id="KW-0812">Transmembrane</keyword>
<evidence type="ECO:0000256" key="1">
    <source>
        <dbReference type="SAM" id="Phobius"/>
    </source>
</evidence>
<name>A0A101FX26_9CHLR</name>